<accession>A0A7J6X1D6</accession>
<dbReference type="Proteomes" id="UP000554482">
    <property type="component" value="Unassembled WGS sequence"/>
</dbReference>
<gene>
    <name evidence="1" type="ORF">FRX31_007883</name>
</gene>
<evidence type="ECO:0000313" key="2">
    <source>
        <dbReference type="Proteomes" id="UP000554482"/>
    </source>
</evidence>
<dbReference type="AlphaFoldDB" id="A0A7J6X1D6"/>
<protein>
    <submittedName>
        <fullName evidence="1">Uncharacterized protein</fullName>
    </submittedName>
</protein>
<sequence>MSWQVVRDTNGILYLDNVVGTNSFTSLIAYLHENTKCCRDRTEDCEYNGKWWYRKLQKSMQGSGELSVVLVCLLGVGKGTSTLRTTECLPRGLHTSRRVAAYVNFFCFSQ</sequence>
<proteinExistence type="predicted"/>
<keyword evidence="2" id="KW-1185">Reference proteome</keyword>
<evidence type="ECO:0000313" key="1">
    <source>
        <dbReference type="EMBL" id="KAF5202530.1"/>
    </source>
</evidence>
<dbReference type="EMBL" id="JABWDY010007994">
    <property type="protein sequence ID" value="KAF5202530.1"/>
    <property type="molecule type" value="Genomic_DNA"/>
</dbReference>
<reference evidence="1 2" key="1">
    <citation type="submission" date="2020-06" db="EMBL/GenBank/DDBJ databases">
        <title>Transcriptomic and genomic resources for Thalictrum thalictroides and T. hernandezii: Facilitating candidate gene discovery in an emerging model plant lineage.</title>
        <authorList>
            <person name="Arias T."/>
            <person name="Riano-Pachon D.M."/>
            <person name="Di Stilio V.S."/>
        </authorList>
    </citation>
    <scope>NUCLEOTIDE SEQUENCE [LARGE SCALE GENOMIC DNA]</scope>
    <source>
        <strain evidence="2">cv. WT478/WT964</strain>
        <tissue evidence="1">Leaves</tissue>
    </source>
</reference>
<name>A0A7J6X1D6_THATH</name>
<organism evidence="1 2">
    <name type="scientific">Thalictrum thalictroides</name>
    <name type="common">Rue-anemone</name>
    <name type="synonym">Anemone thalictroides</name>
    <dbReference type="NCBI Taxonomy" id="46969"/>
    <lineage>
        <taxon>Eukaryota</taxon>
        <taxon>Viridiplantae</taxon>
        <taxon>Streptophyta</taxon>
        <taxon>Embryophyta</taxon>
        <taxon>Tracheophyta</taxon>
        <taxon>Spermatophyta</taxon>
        <taxon>Magnoliopsida</taxon>
        <taxon>Ranunculales</taxon>
        <taxon>Ranunculaceae</taxon>
        <taxon>Thalictroideae</taxon>
        <taxon>Thalictrum</taxon>
    </lineage>
</organism>
<comment type="caution">
    <text evidence="1">The sequence shown here is derived from an EMBL/GenBank/DDBJ whole genome shotgun (WGS) entry which is preliminary data.</text>
</comment>